<keyword evidence="5 7" id="KW-0456">Lyase</keyword>
<evidence type="ECO:0000256" key="2">
    <source>
        <dbReference type="ARBA" id="ARBA00009533"/>
    </source>
</evidence>
<evidence type="ECO:0000256" key="7">
    <source>
        <dbReference type="RuleBase" id="RU000382"/>
    </source>
</evidence>
<evidence type="ECO:0000256" key="3">
    <source>
        <dbReference type="ARBA" id="ARBA00022793"/>
    </source>
</evidence>
<dbReference type="InterPro" id="IPR002129">
    <property type="entry name" value="PyrdxlP-dep_de-COase"/>
</dbReference>
<comment type="cofactor">
    <cofactor evidence="1 6 7">
        <name>pyridoxal 5'-phosphate</name>
        <dbReference type="ChEBI" id="CHEBI:597326"/>
    </cofactor>
</comment>
<comment type="similarity">
    <text evidence="2 7">Belongs to the group II decarboxylase family.</text>
</comment>
<gene>
    <name evidence="8" type="ORF">LX66_4526</name>
</gene>
<name>A0A562ST12_CHIJA</name>
<dbReference type="Pfam" id="PF00282">
    <property type="entry name" value="Pyridoxal_deC"/>
    <property type="match status" value="1"/>
</dbReference>
<comment type="caution">
    <text evidence="8">The sequence shown here is derived from an EMBL/GenBank/DDBJ whole genome shotgun (WGS) entry which is preliminary data.</text>
</comment>
<sequence>MNARLEQDLTALDELLAATQALSSGFLSGMEEWPASMAMPELPVAELPREGIGAAATLEHFREQYGPYLAAGAGPRYWGFVTGGVTPAALAGDWLAATVDMNAADKGGAAFNIEIAALQMLRQLLGLPDVFAGSFVSGATMSNFTGLAVARQWLGLQQGKDVGQQGMAVLQQAQVLSCTPHSSIPKCLSMLGFGRDALVKLPAQPQREAVDVAALEAWLEQHKGQPVIYVANAGTVNTTDFDDIAALAALKQRYHFWLHIDAAFGGFAACSPQHRHWLRGWEAADSITIDAHKWMNVPYDAAMIFCRHQELQAAVFKNVGAAYLGDPAKDFNFIHHVPENSRRLRALPAWCSLMAYGMQGYQDMVEDNVRQARQLGTLVDESPHFRLLAIVNLCVVCFTLEKPAAELEAATAQFLTTLAERGAVFMTPTVYQGMPAIRAAIVNWRTTDADVQKVWQEMETVYASI</sequence>
<dbReference type="InterPro" id="IPR015421">
    <property type="entry name" value="PyrdxlP-dep_Trfase_major"/>
</dbReference>
<dbReference type="InterPro" id="IPR015422">
    <property type="entry name" value="PyrdxlP-dep_Trfase_small"/>
</dbReference>
<reference evidence="8 9" key="1">
    <citation type="journal article" date="2013" name="Stand. Genomic Sci.">
        <title>Genomic Encyclopedia of Type Strains, Phase I: The one thousand microbial genomes (KMG-I) project.</title>
        <authorList>
            <person name="Kyrpides N.C."/>
            <person name="Woyke T."/>
            <person name="Eisen J.A."/>
            <person name="Garrity G."/>
            <person name="Lilburn T.G."/>
            <person name="Beck B.J."/>
            <person name="Whitman W.B."/>
            <person name="Hugenholtz P."/>
            <person name="Klenk H.P."/>
        </authorList>
    </citation>
    <scope>NUCLEOTIDE SEQUENCE [LARGE SCALE GENOMIC DNA]</scope>
    <source>
        <strain evidence="8 9">DSM 13484</strain>
    </source>
</reference>
<protein>
    <submittedName>
        <fullName evidence="8">Glutamate/tyrosine decarboxylase-like PLP-dependent enzyme</fullName>
    </submittedName>
</protein>
<dbReference type="EMBL" id="VLLG01000005">
    <property type="protein sequence ID" value="TWI84164.1"/>
    <property type="molecule type" value="Genomic_DNA"/>
</dbReference>
<proteinExistence type="inferred from homology"/>
<dbReference type="GO" id="GO:0016831">
    <property type="term" value="F:carboxy-lyase activity"/>
    <property type="evidence" value="ECO:0007669"/>
    <property type="project" value="UniProtKB-KW"/>
</dbReference>
<evidence type="ECO:0000256" key="5">
    <source>
        <dbReference type="ARBA" id="ARBA00023239"/>
    </source>
</evidence>
<dbReference type="InterPro" id="IPR015424">
    <property type="entry name" value="PyrdxlP-dep_Trfase"/>
</dbReference>
<evidence type="ECO:0000256" key="6">
    <source>
        <dbReference type="PIRSR" id="PIRSR602129-50"/>
    </source>
</evidence>
<dbReference type="GO" id="GO:0006520">
    <property type="term" value="P:amino acid metabolic process"/>
    <property type="evidence" value="ECO:0007669"/>
    <property type="project" value="InterPro"/>
</dbReference>
<dbReference type="PANTHER" id="PTHR11999:SF70">
    <property type="entry name" value="MIP05841P"/>
    <property type="match status" value="1"/>
</dbReference>
<dbReference type="InterPro" id="IPR010977">
    <property type="entry name" value="Aromatic_deC"/>
</dbReference>
<dbReference type="GO" id="GO:0019752">
    <property type="term" value="P:carboxylic acid metabolic process"/>
    <property type="evidence" value="ECO:0007669"/>
    <property type="project" value="InterPro"/>
</dbReference>
<evidence type="ECO:0000256" key="4">
    <source>
        <dbReference type="ARBA" id="ARBA00022898"/>
    </source>
</evidence>
<dbReference type="OrthoDB" id="9803665at2"/>
<evidence type="ECO:0000313" key="9">
    <source>
        <dbReference type="Proteomes" id="UP000316778"/>
    </source>
</evidence>
<dbReference type="RefSeq" id="WP_145717699.1">
    <property type="nucleotide sequence ID" value="NZ_BAAAFY010000002.1"/>
</dbReference>
<dbReference type="InterPro" id="IPR021115">
    <property type="entry name" value="Pyridoxal-P_BS"/>
</dbReference>
<keyword evidence="9" id="KW-1185">Reference proteome</keyword>
<feature type="modified residue" description="N6-(pyridoxal phosphate)lysine" evidence="6">
    <location>
        <position position="293"/>
    </location>
</feature>
<dbReference type="PANTHER" id="PTHR11999">
    <property type="entry name" value="GROUP II PYRIDOXAL-5-PHOSPHATE DECARBOXYLASE"/>
    <property type="match status" value="1"/>
</dbReference>
<dbReference type="AlphaFoldDB" id="A0A562ST12"/>
<evidence type="ECO:0000256" key="1">
    <source>
        <dbReference type="ARBA" id="ARBA00001933"/>
    </source>
</evidence>
<dbReference type="PROSITE" id="PS00392">
    <property type="entry name" value="DDC_GAD_HDC_YDC"/>
    <property type="match status" value="1"/>
</dbReference>
<keyword evidence="3" id="KW-0210">Decarboxylase</keyword>
<dbReference type="PRINTS" id="PR00800">
    <property type="entry name" value="YHDCRBOXLASE"/>
</dbReference>
<evidence type="ECO:0000313" key="8">
    <source>
        <dbReference type="EMBL" id="TWI84164.1"/>
    </source>
</evidence>
<dbReference type="Gene3D" id="3.90.1150.10">
    <property type="entry name" value="Aspartate Aminotransferase, domain 1"/>
    <property type="match status" value="1"/>
</dbReference>
<dbReference type="GO" id="GO:0030170">
    <property type="term" value="F:pyridoxal phosphate binding"/>
    <property type="evidence" value="ECO:0007669"/>
    <property type="project" value="InterPro"/>
</dbReference>
<dbReference type="Proteomes" id="UP000316778">
    <property type="component" value="Unassembled WGS sequence"/>
</dbReference>
<dbReference type="SUPFAM" id="SSF53383">
    <property type="entry name" value="PLP-dependent transferases"/>
    <property type="match status" value="1"/>
</dbReference>
<dbReference type="Gene3D" id="3.40.640.10">
    <property type="entry name" value="Type I PLP-dependent aspartate aminotransferase-like (Major domain)"/>
    <property type="match status" value="1"/>
</dbReference>
<organism evidence="8 9">
    <name type="scientific">Chitinophaga japonensis</name>
    <name type="common">Flexibacter japonensis</name>
    <dbReference type="NCBI Taxonomy" id="104662"/>
    <lineage>
        <taxon>Bacteria</taxon>
        <taxon>Pseudomonadati</taxon>
        <taxon>Bacteroidota</taxon>
        <taxon>Chitinophagia</taxon>
        <taxon>Chitinophagales</taxon>
        <taxon>Chitinophagaceae</taxon>
        <taxon>Chitinophaga</taxon>
    </lineage>
</organism>
<keyword evidence="4 6" id="KW-0663">Pyridoxal phosphate</keyword>
<accession>A0A562ST12</accession>